<evidence type="ECO:0000313" key="12">
    <source>
        <dbReference type="Proteomes" id="UP000184080"/>
    </source>
</evidence>
<comment type="similarity">
    <text evidence="9">Belongs to the bacterial CoaD family.</text>
</comment>
<evidence type="ECO:0000256" key="4">
    <source>
        <dbReference type="ARBA" id="ARBA00022741"/>
    </source>
</evidence>
<dbReference type="PANTHER" id="PTHR21342">
    <property type="entry name" value="PHOSPHOPANTETHEINE ADENYLYLTRANSFERASE"/>
    <property type="match status" value="1"/>
</dbReference>
<feature type="binding site" evidence="9">
    <location>
        <begin position="9"/>
        <end position="10"/>
    </location>
    <ligand>
        <name>ATP</name>
        <dbReference type="ChEBI" id="CHEBI:30616"/>
    </ligand>
</feature>
<dbReference type="InterPro" id="IPR001980">
    <property type="entry name" value="PPAT"/>
</dbReference>
<dbReference type="UniPathway" id="UPA00241">
    <property type="reaction ID" value="UER00355"/>
</dbReference>
<dbReference type="GO" id="GO:0004595">
    <property type="term" value="F:pantetheine-phosphate adenylyltransferase activity"/>
    <property type="evidence" value="ECO:0007669"/>
    <property type="project" value="UniProtKB-UniRule"/>
</dbReference>
<evidence type="ECO:0000256" key="7">
    <source>
        <dbReference type="ARBA" id="ARBA00022993"/>
    </source>
</evidence>
<comment type="catalytic activity">
    <reaction evidence="8 9">
        <text>(R)-4'-phosphopantetheine + ATP + H(+) = 3'-dephospho-CoA + diphosphate</text>
        <dbReference type="Rhea" id="RHEA:19801"/>
        <dbReference type="ChEBI" id="CHEBI:15378"/>
        <dbReference type="ChEBI" id="CHEBI:30616"/>
        <dbReference type="ChEBI" id="CHEBI:33019"/>
        <dbReference type="ChEBI" id="CHEBI:57328"/>
        <dbReference type="ChEBI" id="CHEBI:61723"/>
        <dbReference type="EC" id="2.7.7.3"/>
    </reaction>
</comment>
<accession>A0A1M6D6X1</accession>
<evidence type="ECO:0000256" key="8">
    <source>
        <dbReference type="ARBA" id="ARBA00029346"/>
    </source>
</evidence>
<dbReference type="GO" id="GO:0005737">
    <property type="term" value="C:cytoplasm"/>
    <property type="evidence" value="ECO:0007669"/>
    <property type="project" value="UniProtKB-SubCell"/>
</dbReference>
<dbReference type="HAMAP" id="MF_00151">
    <property type="entry name" value="PPAT_bact"/>
    <property type="match status" value="1"/>
</dbReference>
<evidence type="ECO:0000256" key="9">
    <source>
        <dbReference type="HAMAP-Rule" id="MF_00151"/>
    </source>
</evidence>
<comment type="subunit">
    <text evidence="9">Homohexamer.</text>
</comment>
<comment type="function">
    <text evidence="9">Reversibly transfers an adenylyl group from ATP to 4'-phosphopantetheine, yielding dephospho-CoA (dPCoA) and pyrophosphate.</text>
</comment>
<dbReference type="SUPFAM" id="SSF52374">
    <property type="entry name" value="Nucleotidylyl transferase"/>
    <property type="match status" value="1"/>
</dbReference>
<evidence type="ECO:0000256" key="1">
    <source>
        <dbReference type="ARBA" id="ARBA00022490"/>
    </source>
</evidence>
<name>A0A1M6D6X1_9CLOT</name>
<evidence type="ECO:0000256" key="2">
    <source>
        <dbReference type="ARBA" id="ARBA00022679"/>
    </source>
</evidence>
<dbReference type="Gene3D" id="3.40.50.620">
    <property type="entry name" value="HUPs"/>
    <property type="match status" value="1"/>
</dbReference>
<evidence type="ECO:0000256" key="3">
    <source>
        <dbReference type="ARBA" id="ARBA00022695"/>
    </source>
</evidence>
<keyword evidence="1 9" id="KW-0963">Cytoplasm</keyword>
<evidence type="ECO:0000256" key="5">
    <source>
        <dbReference type="ARBA" id="ARBA00022840"/>
    </source>
</evidence>
<organism evidence="11 12">
    <name type="scientific">Clostridium amylolyticum</name>
    <dbReference type="NCBI Taxonomy" id="1121298"/>
    <lineage>
        <taxon>Bacteria</taxon>
        <taxon>Bacillati</taxon>
        <taxon>Bacillota</taxon>
        <taxon>Clostridia</taxon>
        <taxon>Eubacteriales</taxon>
        <taxon>Clostridiaceae</taxon>
        <taxon>Clostridium</taxon>
    </lineage>
</organism>
<dbReference type="PANTHER" id="PTHR21342:SF1">
    <property type="entry name" value="PHOSPHOPANTETHEINE ADENYLYLTRANSFERASE"/>
    <property type="match status" value="1"/>
</dbReference>
<comment type="subcellular location">
    <subcellularLocation>
        <location evidence="9">Cytoplasm</location>
    </subcellularLocation>
</comment>
<sequence>MKIAVYPGSFDPLTNGHLDIIERSSKIFDEVIVSVLINIDKNTLFTTEERVELIKKVVEPYKNVKVESFDGLLIDYVKQKNSNVIIKGLRALSDFDYEFQMALMNHKLDSNIETVFMMTNAKYSYVSSSSIKQVAKFGGCLKDLVPDIIIPSLTNKFRGD</sequence>
<dbReference type="InterPro" id="IPR014729">
    <property type="entry name" value="Rossmann-like_a/b/a_fold"/>
</dbReference>
<dbReference type="AlphaFoldDB" id="A0A1M6D6X1"/>
<dbReference type="CDD" id="cd02163">
    <property type="entry name" value="PPAT"/>
    <property type="match status" value="1"/>
</dbReference>
<evidence type="ECO:0000256" key="6">
    <source>
        <dbReference type="ARBA" id="ARBA00022842"/>
    </source>
</evidence>
<feature type="site" description="Transition state stabilizer" evidence="9">
    <location>
        <position position="17"/>
    </location>
</feature>
<keyword evidence="3 9" id="KW-0548">Nucleotidyltransferase</keyword>
<feature type="binding site" evidence="9">
    <location>
        <position position="9"/>
    </location>
    <ligand>
        <name>substrate</name>
    </ligand>
</feature>
<comment type="pathway">
    <text evidence="9">Cofactor biosynthesis; coenzyme A biosynthesis; CoA from (R)-pantothenate: step 4/5.</text>
</comment>
<keyword evidence="5 9" id="KW-0067">ATP-binding</keyword>
<dbReference type="OrthoDB" id="9806661at2"/>
<keyword evidence="4 9" id="KW-0547">Nucleotide-binding</keyword>
<keyword evidence="6 9" id="KW-0460">Magnesium</keyword>
<feature type="binding site" evidence="9">
    <location>
        <position position="87"/>
    </location>
    <ligand>
        <name>substrate</name>
    </ligand>
</feature>
<feature type="binding site" evidence="9">
    <location>
        <position position="41"/>
    </location>
    <ligand>
        <name>substrate</name>
    </ligand>
</feature>
<proteinExistence type="inferred from homology"/>
<protein>
    <recommendedName>
        <fullName evidence="9">Phosphopantetheine adenylyltransferase</fullName>
        <ecNumber evidence="9">2.7.7.3</ecNumber>
    </recommendedName>
    <alternativeName>
        <fullName evidence="9">Dephospho-CoA pyrophosphorylase</fullName>
    </alternativeName>
    <alternativeName>
        <fullName evidence="9">Pantetheine-phosphate adenylyltransferase</fullName>
        <shortName evidence="9">PPAT</shortName>
    </alternativeName>
</protein>
<dbReference type="NCBIfam" id="TIGR00125">
    <property type="entry name" value="cyt_tran_rel"/>
    <property type="match status" value="1"/>
</dbReference>
<comment type="cofactor">
    <cofactor evidence="9">
        <name>Mg(2+)</name>
        <dbReference type="ChEBI" id="CHEBI:18420"/>
    </cofactor>
</comment>
<reference evidence="11 12" key="1">
    <citation type="submission" date="2016-11" db="EMBL/GenBank/DDBJ databases">
        <authorList>
            <person name="Jaros S."/>
            <person name="Januszkiewicz K."/>
            <person name="Wedrychowicz H."/>
        </authorList>
    </citation>
    <scope>NUCLEOTIDE SEQUENCE [LARGE SCALE GENOMIC DNA]</scope>
    <source>
        <strain evidence="11 12">DSM 21864</strain>
    </source>
</reference>
<dbReference type="InterPro" id="IPR004821">
    <property type="entry name" value="Cyt_trans-like"/>
</dbReference>
<dbReference type="GO" id="GO:0005524">
    <property type="term" value="F:ATP binding"/>
    <property type="evidence" value="ECO:0007669"/>
    <property type="project" value="UniProtKB-KW"/>
</dbReference>
<feature type="binding site" evidence="9">
    <location>
        <begin position="88"/>
        <end position="90"/>
    </location>
    <ligand>
        <name>ATP</name>
        <dbReference type="ChEBI" id="CHEBI:30616"/>
    </ligand>
</feature>
<dbReference type="NCBIfam" id="TIGR01510">
    <property type="entry name" value="coaD_prev_kdtB"/>
    <property type="match status" value="1"/>
</dbReference>
<dbReference type="PRINTS" id="PR01020">
    <property type="entry name" value="LPSBIOSNTHSS"/>
</dbReference>
<dbReference type="Proteomes" id="UP000184080">
    <property type="component" value="Unassembled WGS sequence"/>
</dbReference>
<dbReference type="EC" id="2.7.7.3" evidence="9"/>
<feature type="binding site" evidence="9">
    <location>
        <position position="17"/>
    </location>
    <ligand>
        <name>ATP</name>
        <dbReference type="ChEBI" id="CHEBI:30616"/>
    </ligand>
</feature>
<feature type="binding site" evidence="9">
    <location>
        <position position="98"/>
    </location>
    <ligand>
        <name>ATP</name>
        <dbReference type="ChEBI" id="CHEBI:30616"/>
    </ligand>
</feature>
<evidence type="ECO:0000313" key="11">
    <source>
        <dbReference type="EMBL" id="SHI68950.1"/>
    </source>
</evidence>
<dbReference type="RefSeq" id="WP_073004839.1">
    <property type="nucleotide sequence ID" value="NZ_FQZO01000001.1"/>
</dbReference>
<feature type="binding site" evidence="9">
    <location>
        <position position="73"/>
    </location>
    <ligand>
        <name>substrate</name>
    </ligand>
</feature>
<dbReference type="STRING" id="1121298.SAMN05444401_1359"/>
<dbReference type="GO" id="GO:0015937">
    <property type="term" value="P:coenzyme A biosynthetic process"/>
    <property type="evidence" value="ECO:0007669"/>
    <property type="project" value="UniProtKB-UniRule"/>
</dbReference>
<keyword evidence="7 9" id="KW-0173">Coenzyme A biosynthesis</keyword>
<dbReference type="EMBL" id="FQZO01000001">
    <property type="protein sequence ID" value="SHI68950.1"/>
    <property type="molecule type" value="Genomic_DNA"/>
</dbReference>
<evidence type="ECO:0000259" key="10">
    <source>
        <dbReference type="Pfam" id="PF01467"/>
    </source>
</evidence>
<keyword evidence="2 9" id="KW-0808">Transferase</keyword>
<gene>
    <name evidence="9" type="primary">coaD</name>
    <name evidence="11" type="ORF">SAMN05444401_1359</name>
</gene>
<dbReference type="Pfam" id="PF01467">
    <property type="entry name" value="CTP_transf_like"/>
    <property type="match status" value="1"/>
</dbReference>
<feature type="domain" description="Cytidyltransferase-like" evidence="10">
    <location>
        <begin position="5"/>
        <end position="133"/>
    </location>
</feature>
<keyword evidence="12" id="KW-1185">Reference proteome</keyword>
<feature type="binding site" evidence="9">
    <location>
        <begin position="123"/>
        <end position="129"/>
    </location>
    <ligand>
        <name>ATP</name>
        <dbReference type="ChEBI" id="CHEBI:30616"/>
    </ligand>
</feature>